<dbReference type="Proteomes" id="UP000504610">
    <property type="component" value="Chromosome 9"/>
</dbReference>
<organism evidence="3 4">
    <name type="scientific">Raphanus sativus</name>
    <name type="common">Radish</name>
    <name type="synonym">Raphanus raphanistrum var. sativus</name>
    <dbReference type="NCBI Taxonomy" id="3726"/>
    <lineage>
        <taxon>Eukaryota</taxon>
        <taxon>Viridiplantae</taxon>
        <taxon>Streptophyta</taxon>
        <taxon>Embryophyta</taxon>
        <taxon>Tracheophyta</taxon>
        <taxon>Spermatophyta</taxon>
        <taxon>Magnoliopsida</taxon>
        <taxon>eudicotyledons</taxon>
        <taxon>Gunneridae</taxon>
        <taxon>Pentapetalae</taxon>
        <taxon>rosids</taxon>
        <taxon>malvids</taxon>
        <taxon>Brassicales</taxon>
        <taxon>Brassicaceae</taxon>
        <taxon>Brassiceae</taxon>
        <taxon>Raphanus</taxon>
    </lineage>
</organism>
<dbReference type="AlphaFoldDB" id="A0A6J0LVW0"/>
<dbReference type="PANTHER" id="PTHR34807">
    <property type="entry name" value="OS08G0270800 PROTEIN"/>
    <property type="match status" value="1"/>
</dbReference>
<evidence type="ECO:0000313" key="3">
    <source>
        <dbReference type="Proteomes" id="UP000504610"/>
    </source>
</evidence>
<feature type="compositionally biased region" description="Basic and acidic residues" evidence="1">
    <location>
        <begin position="168"/>
        <end position="177"/>
    </location>
</feature>
<reference evidence="4" key="2">
    <citation type="submission" date="2025-08" db="UniProtKB">
        <authorList>
            <consortium name="RefSeq"/>
        </authorList>
    </citation>
    <scope>IDENTIFICATION</scope>
    <source>
        <tissue evidence="4">Leaf</tissue>
    </source>
</reference>
<keyword evidence="2" id="KW-0732">Signal</keyword>
<evidence type="ECO:0000256" key="2">
    <source>
        <dbReference type="SAM" id="SignalP"/>
    </source>
</evidence>
<dbReference type="RefSeq" id="XP_018464320.1">
    <property type="nucleotide sequence ID" value="XM_018608818.2"/>
</dbReference>
<proteinExistence type="predicted"/>
<name>A0A6J0LVW0_RAPSA</name>
<feature type="signal peptide" evidence="2">
    <location>
        <begin position="1"/>
        <end position="16"/>
    </location>
</feature>
<evidence type="ECO:0000313" key="4">
    <source>
        <dbReference type="RefSeq" id="XP_018464320.1"/>
    </source>
</evidence>
<reference evidence="3" key="1">
    <citation type="journal article" date="2019" name="Database">
        <title>The radish genome database (RadishGD): an integrated information resource for radish genomics.</title>
        <authorList>
            <person name="Yu H.J."/>
            <person name="Baek S."/>
            <person name="Lee Y.J."/>
            <person name="Cho A."/>
            <person name="Mun J.H."/>
        </authorList>
    </citation>
    <scope>NUCLEOTIDE SEQUENCE [LARGE SCALE GENOMIC DNA]</scope>
    <source>
        <strain evidence="3">cv. WK10039</strain>
    </source>
</reference>
<keyword evidence="3" id="KW-1185">Reference proteome</keyword>
<gene>
    <name evidence="4" type="primary">LOC108835584</name>
</gene>
<protein>
    <submittedName>
        <fullName evidence="4">Uncharacterized protein LOC108835584</fullName>
    </submittedName>
</protein>
<sequence length="272" mass="31360">MMCPSFLLLCPSLTSPLPLILDIQHHQTQNLPLSLSLFSFLLSRAYPTPSLSLFSFFDSVTTNYTSCVHLMRRTSPNPNPFEDPKLRLNHHSLMQDYQELHMDTEAMRQKLQSMRERKSILMGEVRFLRRRYRHLRQDQPVMQSPDVKKGRGRSNGGKKSKTQVSPNKRSEAETKHVSLPDLNHSVNETKTTFGKRVPLFDLNQISGEELEEREAMNNERTRVEESNRLSSIEMQLQQQQKEMKLSSCRNGGNGSNKRKVSWHDPAAAALRV</sequence>
<accession>A0A6J0LVW0</accession>
<feature type="region of interest" description="Disordered" evidence="1">
    <location>
        <begin position="246"/>
        <end position="272"/>
    </location>
</feature>
<dbReference type="KEGG" id="rsz:108835584"/>
<feature type="region of interest" description="Disordered" evidence="1">
    <location>
        <begin position="135"/>
        <end position="177"/>
    </location>
</feature>
<feature type="compositionally biased region" description="Basic residues" evidence="1">
    <location>
        <begin position="150"/>
        <end position="161"/>
    </location>
</feature>
<dbReference type="PANTHER" id="PTHR34807:SF3">
    <property type="entry name" value="OS08G0270800 PROTEIN"/>
    <property type="match status" value="1"/>
</dbReference>
<evidence type="ECO:0000256" key="1">
    <source>
        <dbReference type="SAM" id="MobiDB-lite"/>
    </source>
</evidence>
<dbReference type="GeneID" id="108835584"/>
<dbReference type="OrthoDB" id="993453at2759"/>
<feature type="chain" id="PRO_5026776424" evidence="2">
    <location>
        <begin position="17"/>
        <end position="272"/>
    </location>
</feature>